<accession>A0A7W5K5B6</accession>
<name>A0A7W5K5B6_9GAMM</name>
<dbReference type="AlphaFoldDB" id="A0A7W5K5B6"/>
<keyword evidence="2" id="KW-1185">Reference proteome</keyword>
<comment type="caution">
    <text evidence="1">The sequence shown here is derived from an EMBL/GenBank/DDBJ whole genome shotgun (WGS) entry which is preliminary data.</text>
</comment>
<dbReference type="Proteomes" id="UP000553442">
    <property type="component" value="Unassembled WGS sequence"/>
</dbReference>
<dbReference type="EMBL" id="JACHZF010000027">
    <property type="protein sequence ID" value="MBB3332248.1"/>
    <property type="molecule type" value="Genomic_DNA"/>
</dbReference>
<evidence type="ECO:0000313" key="1">
    <source>
        <dbReference type="EMBL" id="MBB3332248.1"/>
    </source>
</evidence>
<dbReference type="RefSeq" id="WP_183333614.1">
    <property type="nucleotide sequence ID" value="NZ_JACHZF010000027.1"/>
</dbReference>
<gene>
    <name evidence="1" type="ORF">BDK63_003142</name>
</gene>
<protein>
    <submittedName>
        <fullName evidence="1">Uncharacterized protein</fullName>
    </submittedName>
</protein>
<reference evidence="1 2" key="1">
    <citation type="submission" date="2020-08" db="EMBL/GenBank/DDBJ databases">
        <title>Genomic Encyclopedia of Archaeal and Bacterial Type Strains, Phase II (KMG-II): from individual species to whole genera.</title>
        <authorList>
            <person name="Goeker M."/>
        </authorList>
    </citation>
    <scope>NUCLEOTIDE SEQUENCE [LARGE SCALE GENOMIC DNA]</scope>
    <source>
        <strain evidence="1 2">5AG</strain>
    </source>
</reference>
<evidence type="ECO:0000313" key="2">
    <source>
        <dbReference type="Proteomes" id="UP000553442"/>
    </source>
</evidence>
<proteinExistence type="predicted"/>
<sequence>MTTQAIKESGMTFGPYPEGQCFYIEKSDTYKSIENGVKIAEFILIKADKGEAPSLWVVEAKSSSPRPETQPNFDDFIEEIREKLINAFSLSLASCLKRHEKAEPELPRKIQELDFSNAGARFILVIKGHEEGWLPPLQEALALALRPTLKTWSFSPTSVAVMNEDLATQHGLILCEQEG</sequence>
<organism evidence="1 2">
    <name type="scientific">Halomonas campaniensis</name>
    <dbReference type="NCBI Taxonomy" id="213554"/>
    <lineage>
        <taxon>Bacteria</taxon>
        <taxon>Pseudomonadati</taxon>
        <taxon>Pseudomonadota</taxon>
        <taxon>Gammaproteobacteria</taxon>
        <taxon>Oceanospirillales</taxon>
        <taxon>Halomonadaceae</taxon>
        <taxon>Halomonas</taxon>
    </lineage>
</organism>